<reference evidence="1" key="1">
    <citation type="submission" date="2022-08" db="UniProtKB">
        <authorList>
            <consortium name="EnsemblMetazoa"/>
        </authorList>
    </citation>
    <scope>IDENTIFICATION</scope>
    <source>
        <strain evidence="1">05x7-T-G4-1.051#20</strain>
    </source>
</reference>
<accession>A0A8W8MXK0</accession>
<keyword evidence="2" id="KW-1185">Reference proteome</keyword>
<dbReference type="AlphaFoldDB" id="A0A8W8MXK0"/>
<evidence type="ECO:0000313" key="1">
    <source>
        <dbReference type="EnsemblMetazoa" id="G3778.1:cds"/>
    </source>
</evidence>
<dbReference type="Proteomes" id="UP000005408">
    <property type="component" value="Unassembled WGS sequence"/>
</dbReference>
<sequence length="374" mass="41011">MSEFICEGKFVRKTDKKPDMRLLPSAKCAMAWLIPQCNIWNHTCICVHRTETCSGSDVNTCKITCDSQEKLYCDHGFCSCKSLDYCNQNNTDCANHICSADLGESPFCNVTRCQCAAVVDTCQGSGTSTCRHLNCNGPFMHQICNNGVCQCQLNPSCSSAVECTETNTALQIGTIALECKSQYGLYTYCKNGSCQCFQMKTSCISASATTGPSTTQPIPNAPIDPNAATCASRMDCDQQNTHATFLTFAMPCPLDHIDCVNNKCFCSTDKVTTTNQAASTTSASLRVSTTAAPVVSTTYSLHTRLICPKCDANLTCKWNQSCYPGEVCMLRQYHIDPFTVHCSEKQDCLFMKRNMNGTEILCCEDHQCITDNLS</sequence>
<proteinExistence type="predicted"/>
<name>A0A8W8MXK0_MAGGI</name>
<organism evidence="1 2">
    <name type="scientific">Magallana gigas</name>
    <name type="common">Pacific oyster</name>
    <name type="synonym">Crassostrea gigas</name>
    <dbReference type="NCBI Taxonomy" id="29159"/>
    <lineage>
        <taxon>Eukaryota</taxon>
        <taxon>Metazoa</taxon>
        <taxon>Spiralia</taxon>
        <taxon>Lophotrochozoa</taxon>
        <taxon>Mollusca</taxon>
        <taxon>Bivalvia</taxon>
        <taxon>Autobranchia</taxon>
        <taxon>Pteriomorphia</taxon>
        <taxon>Ostreida</taxon>
        <taxon>Ostreoidea</taxon>
        <taxon>Ostreidae</taxon>
        <taxon>Magallana</taxon>
    </lineage>
</organism>
<evidence type="ECO:0000313" key="2">
    <source>
        <dbReference type="Proteomes" id="UP000005408"/>
    </source>
</evidence>
<protein>
    <submittedName>
        <fullName evidence="1">Uncharacterized protein</fullName>
    </submittedName>
</protein>
<dbReference type="EnsemblMetazoa" id="G3778.1">
    <property type="protein sequence ID" value="G3778.1:cds"/>
    <property type="gene ID" value="G3778"/>
</dbReference>